<dbReference type="SUPFAM" id="SSF54631">
    <property type="entry name" value="CBS-domain pair"/>
    <property type="match status" value="1"/>
</dbReference>
<dbReference type="InterPro" id="IPR046342">
    <property type="entry name" value="CBS_dom_sf"/>
</dbReference>
<dbReference type="Pfam" id="PF00571">
    <property type="entry name" value="CBS"/>
    <property type="match status" value="2"/>
</dbReference>
<evidence type="ECO:0000256" key="2">
    <source>
        <dbReference type="PROSITE-ProRule" id="PRU00703"/>
    </source>
</evidence>
<comment type="caution">
    <text evidence="4">The sequence shown here is derived from an EMBL/GenBank/DDBJ whole genome shotgun (WGS) entry which is preliminary data.</text>
</comment>
<feature type="domain" description="CBS" evidence="3">
    <location>
        <begin position="76"/>
        <end position="132"/>
    </location>
</feature>
<keyword evidence="5" id="KW-1185">Reference proteome</keyword>
<dbReference type="Proteomes" id="UP000707352">
    <property type="component" value="Unassembled WGS sequence"/>
</dbReference>
<dbReference type="Gene3D" id="3.10.580.10">
    <property type="entry name" value="CBS-domain"/>
    <property type="match status" value="1"/>
</dbReference>
<dbReference type="EMBL" id="JAATJS010000002">
    <property type="protein sequence ID" value="NIX76603.1"/>
    <property type="molecule type" value="Genomic_DNA"/>
</dbReference>
<dbReference type="CDD" id="cd04623">
    <property type="entry name" value="CBS_pair_bac_euk"/>
    <property type="match status" value="1"/>
</dbReference>
<dbReference type="SMART" id="SM00116">
    <property type="entry name" value="CBS"/>
    <property type="match status" value="2"/>
</dbReference>
<accession>A0ABX0VA72</accession>
<sequence>MDVDTILSIKGRRVATIEPSRTLAEAARALSDMKIGALLVSDGNHPVVGIISERDIVRAVAAHGSGALDQAISFFMTEKVVTCTGRTAVTAVMEAMTEGKFRHIPVLEHGEVAGIVSIGDVVKHRLAEIEAEAQAIKDYIATA</sequence>
<dbReference type="InterPro" id="IPR000644">
    <property type="entry name" value="CBS_dom"/>
</dbReference>
<evidence type="ECO:0000256" key="1">
    <source>
        <dbReference type="ARBA" id="ARBA00023122"/>
    </source>
</evidence>
<dbReference type="InterPro" id="IPR044725">
    <property type="entry name" value="CBSX3_CBS_dom"/>
</dbReference>
<organism evidence="4 5">
    <name type="scientific">Microvirga terricola</name>
    <dbReference type="NCBI Taxonomy" id="2719797"/>
    <lineage>
        <taxon>Bacteria</taxon>
        <taxon>Pseudomonadati</taxon>
        <taxon>Pseudomonadota</taxon>
        <taxon>Alphaproteobacteria</taxon>
        <taxon>Hyphomicrobiales</taxon>
        <taxon>Methylobacteriaceae</taxon>
        <taxon>Microvirga</taxon>
    </lineage>
</organism>
<keyword evidence="1 2" id="KW-0129">CBS domain</keyword>
<feature type="domain" description="CBS" evidence="3">
    <location>
        <begin position="8"/>
        <end position="68"/>
    </location>
</feature>
<evidence type="ECO:0000259" key="3">
    <source>
        <dbReference type="PROSITE" id="PS51371"/>
    </source>
</evidence>
<proteinExistence type="predicted"/>
<evidence type="ECO:0000313" key="4">
    <source>
        <dbReference type="EMBL" id="NIX76603.1"/>
    </source>
</evidence>
<evidence type="ECO:0000313" key="5">
    <source>
        <dbReference type="Proteomes" id="UP000707352"/>
    </source>
</evidence>
<dbReference type="PANTHER" id="PTHR43080">
    <property type="entry name" value="CBS DOMAIN-CONTAINING PROTEIN CBSX3, MITOCHONDRIAL"/>
    <property type="match status" value="1"/>
</dbReference>
<dbReference type="PROSITE" id="PS51371">
    <property type="entry name" value="CBS"/>
    <property type="match status" value="2"/>
</dbReference>
<reference evidence="4 5" key="1">
    <citation type="submission" date="2020-03" db="EMBL/GenBank/DDBJ databases">
        <title>The genome sequence of Microvirga sp. c23x22.</title>
        <authorList>
            <person name="Zhang X."/>
        </authorList>
    </citation>
    <scope>NUCLEOTIDE SEQUENCE [LARGE SCALE GENOMIC DNA]</scope>
    <source>
        <strain evidence="5">c23x22</strain>
    </source>
</reference>
<protein>
    <submittedName>
        <fullName evidence="4">CBS domain-containing protein</fullName>
    </submittedName>
</protein>
<dbReference type="PANTHER" id="PTHR43080:SF2">
    <property type="entry name" value="CBS DOMAIN-CONTAINING PROTEIN"/>
    <property type="match status" value="1"/>
</dbReference>
<dbReference type="RefSeq" id="WP_167672465.1">
    <property type="nucleotide sequence ID" value="NZ_JAATJS010000002.1"/>
</dbReference>
<name>A0ABX0VA72_9HYPH</name>
<gene>
    <name evidence="4" type="ORF">HB375_08225</name>
</gene>
<dbReference type="InterPro" id="IPR051257">
    <property type="entry name" value="Diverse_CBS-Domain"/>
</dbReference>